<keyword evidence="2 5" id="KW-0238">DNA-binding</keyword>
<organism evidence="8 9">
    <name type="scientific">Devosia oryzisoli</name>
    <dbReference type="NCBI Taxonomy" id="2774138"/>
    <lineage>
        <taxon>Bacteria</taxon>
        <taxon>Pseudomonadati</taxon>
        <taxon>Pseudomonadota</taxon>
        <taxon>Alphaproteobacteria</taxon>
        <taxon>Hyphomicrobiales</taxon>
        <taxon>Devosiaceae</taxon>
        <taxon>Devosia</taxon>
    </lineage>
</organism>
<accession>A0A927FTX4</accession>
<dbReference type="SUPFAM" id="SSF52172">
    <property type="entry name" value="CheY-like"/>
    <property type="match status" value="1"/>
</dbReference>
<dbReference type="InterPro" id="IPR001867">
    <property type="entry name" value="OmpR/PhoB-type_DNA-bd"/>
</dbReference>
<reference evidence="8" key="1">
    <citation type="submission" date="2020-09" db="EMBL/GenBank/DDBJ databases">
        <title>Genome seq and assembly of Devosia sp.</title>
        <authorList>
            <person name="Chhetri G."/>
        </authorList>
    </citation>
    <scope>NUCLEOTIDE SEQUENCE</scope>
    <source>
        <strain evidence="8">PTR5</strain>
    </source>
</reference>
<evidence type="ECO:0000313" key="8">
    <source>
        <dbReference type="EMBL" id="MBD8065936.1"/>
    </source>
</evidence>
<dbReference type="Proteomes" id="UP000654108">
    <property type="component" value="Unassembled WGS sequence"/>
</dbReference>
<dbReference type="GO" id="GO:0000156">
    <property type="term" value="F:phosphorelay response regulator activity"/>
    <property type="evidence" value="ECO:0007669"/>
    <property type="project" value="TreeGrafter"/>
</dbReference>
<feature type="domain" description="OmpR/PhoB-type" evidence="7">
    <location>
        <begin position="124"/>
        <end position="220"/>
    </location>
</feature>
<evidence type="ECO:0000256" key="4">
    <source>
        <dbReference type="PROSITE-ProRule" id="PRU00169"/>
    </source>
</evidence>
<keyword evidence="9" id="KW-1185">Reference proteome</keyword>
<dbReference type="PROSITE" id="PS50110">
    <property type="entry name" value="RESPONSE_REGULATORY"/>
    <property type="match status" value="1"/>
</dbReference>
<dbReference type="Pfam" id="PF00072">
    <property type="entry name" value="Response_reg"/>
    <property type="match status" value="1"/>
</dbReference>
<comment type="caution">
    <text evidence="8">The sequence shown here is derived from an EMBL/GenBank/DDBJ whole genome shotgun (WGS) entry which is preliminary data.</text>
</comment>
<dbReference type="AlphaFoldDB" id="A0A927FTX4"/>
<evidence type="ECO:0000313" key="9">
    <source>
        <dbReference type="Proteomes" id="UP000654108"/>
    </source>
</evidence>
<dbReference type="CDD" id="cd00383">
    <property type="entry name" value="trans_reg_C"/>
    <property type="match status" value="1"/>
</dbReference>
<feature type="domain" description="Response regulatory" evidence="6">
    <location>
        <begin position="2"/>
        <end position="116"/>
    </location>
</feature>
<name>A0A927FTX4_9HYPH</name>
<evidence type="ECO:0000256" key="3">
    <source>
        <dbReference type="ARBA" id="ARBA00023163"/>
    </source>
</evidence>
<keyword evidence="3" id="KW-0804">Transcription</keyword>
<dbReference type="Pfam" id="PF00486">
    <property type="entry name" value="Trans_reg_C"/>
    <property type="match status" value="1"/>
</dbReference>
<dbReference type="PANTHER" id="PTHR48111">
    <property type="entry name" value="REGULATOR OF RPOS"/>
    <property type="match status" value="1"/>
</dbReference>
<feature type="DNA-binding region" description="OmpR/PhoB-type" evidence="5">
    <location>
        <begin position="124"/>
        <end position="220"/>
    </location>
</feature>
<dbReference type="GO" id="GO:0006355">
    <property type="term" value="P:regulation of DNA-templated transcription"/>
    <property type="evidence" value="ECO:0007669"/>
    <property type="project" value="InterPro"/>
</dbReference>
<evidence type="ECO:0000256" key="5">
    <source>
        <dbReference type="PROSITE-ProRule" id="PRU01091"/>
    </source>
</evidence>
<dbReference type="GO" id="GO:0005829">
    <property type="term" value="C:cytosol"/>
    <property type="evidence" value="ECO:0007669"/>
    <property type="project" value="TreeGrafter"/>
</dbReference>
<proteinExistence type="predicted"/>
<dbReference type="InterPro" id="IPR011006">
    <property type="entry name" value="CheY-like_superfamily"/>
</dbReference>
<dbReference type="SMART" id="SM00862">
    <property type="entry name" value="Trans_reg_C"/>
    <property type="match status" value="1"/>
</dbReference>
<dbReference type="InterPro" id="IPR001789">
    <property type="entry name" value="Sig_transdc_resp-reg_receiver"/>
</dbReference>
<dbReference type="RefSeq" id="WP_191775159.1">
    <property type="nucleotide sequence ID" value="NZ_JACYFU010000002.1"/>
</dbReference>
<dbReference type="PROSITE" id="PS51755">
    <property type="entry name" value="OMPR_PHOB"/>
    <property type="match status" value="1"/>
</dbReference>
<protein>
    <submittedName>
        <fullName evidence="8">Response regulator transcription factor</fullName>
    </submittedName>
</protein>
<dbReference type="Gene3D" id="1.10.10.10">
    <property type="entry name" value="Winged helix-like DNA-binding domain superfamily/Winged helix DNA-binding domain"/>
    <property type="match status" value="1"/>
</dbReference>
<dbReference type="GO" id="GO:0000976">
    <property type="term" value="F:transcription cis-regulatory region binding"/>
    <property type="evidence" value="ECO:0007669"/>
    <property type="project" value="TreeGrafter"/>
</dbReference>
<feature type="modified residue" description="4-aspartylphosphate" evidence="4">
    <location>
        <position position="51"/>
    </location>
</feature>
<sequence length="226" mass="24279">MRVLLIEDTLDIADAIATKLTREGQTVTHVVSGTQGEDYALAGSHDLVILDINLPGQDGFAVLRALRSSGASVPVLIITARNQVADKVSLLDLGADDYIVKPFDLGELAARARALMRRRIGAATSLLKVGQLSIDLSRRAASLEGKPLELGRREFDLIQALAAGQGKPLNKEHMITALFGFDDVGSLNAIELLVSRLRRKLEGSNVEIVTQRGVGYLLRDKGVSTS</sequence>
<dbReference type="InterPro" id="IPR036388">
    <property type="entry name" value="WH-like_DNA-bd_sf"/>
</dbReference>
<dbReference type="EMBL" id="JACYFU010000002">
    <property type="protein sequence ID" value="MBD8065936.1"/>
    <property type="molecule type" value="Genomic_DNA"/>
</dbReference>
<evidence type="ECO:0000256" key="1">
    <source>
        <dbReference type="ARBA" id="ARBA00023015"/>
    </source>
</evidence>
<dbReference type="GO" id="GO:0032993">
    <property type="term" value="C:protein-DNA complex"/>
    <property type="evidence" value="ECO:0007669"/>
    <property type="project" value="TreeGrafter"/>
</dbReference>
<dbReference type="Gene3D" id="6.10.250.690">
    <property type="match status" value="1"/>
</dbReference>
<dbReference type="SMART" id="SM00448">
    <property type="entry name" value="REC"/>
    <property type="match status" value="1"/>
</dbReference>
<keyword evidence="1" id="KW-0805">Transcription regulation</keyword>
<evidence type="ECO:0000259" key="6">
    <source>
        <dbReference type="PROSITE" id="PS50110"/>
    </source>
</evidence>
<dbReference type="PANTHER" id="PTHR48111:SF67">
    <property type="entry name" value="TRANSCRIPTIONAL REGULATORY PROTEIN TCTD"/>
    <property type="match status" value="1"/>
</dbReference>
<dbReference type="Gene3D" id="3.40.50.2300">
    <property type="match status" value="1"/>
</dbReference>
<evidence type="ECO:0000256" key="2">
    <source>
        <dbReference type="ARBA" id="ARBA00023125"/>
    </source>
</evidence>
<keyword evidence="4" id="KW-0597">Phosphoprotein</keyword>
<dbReference type="InterPro" id="IPR039420">
    <property type="entry name" value="WalR-like"/>
</dbReference>
<evidence type="ECO:0000259" key="7">
    <source>
        <dbReference type="PROSITE" id="PS51755"/>
    </source>
</evidence>
<gene>
    <name evidence="8" type="ORF">IC608_10665</name>
</gene>